<dbReference type="PROSITE" id="PS00131">
    <property type="entry name" value="CARBOXYPEPT_SER_SER"/>
    <property type="match status" value="1"/>
</dbReference>
<keyword evidence="4 6" id="KW-0378">Hydrolase</keyword>
<protein>
    <recommendedName>
        <fullName evidence="6">Carboxypeptidase</fullName>
        <ecNumber evidence="6">3.4.16.-</ecNumber>
    </recommendedName>
</protein>
<comment type="similarity">
    <text evidence="1 6">Belongs to the peptidase S10 family.</text>
</comment>
<dbReference type="SUPFAM" id="SSF53474">
    <property type="entry name" value="alpha/beta-Hydrolases"/>
    <property type="match status" value="1"/>
</dbReference>
<dbReference type="AlphaFoldDB" id="A0AAV9P0Z0"/>
<feature type="region of interest" description="Disordered" evidence="7">
    <location>
        <begin position="153"/>
        <end position="174"/>
    </location>
</feature>
<dbReference type="GeneID" id="89930754"/>
<reference evidence="8 9" key="1">
    <citation type="submission" date="2023-08" db="EMBL/GenBank/DDBJ databases">
        <title>Black Yeasts Isolated from many extreme environments.</title>
        <authorList>
            <person name="Coleine C."/>
            <person name="Stajich J.E."/>
            <person name="Selbmann L."/>
        </authorList>
    </citation>
    <scope>NUCLEOTIDE SEQUENCE [LARGE SCALE GENOMIC DNA]</scope>
    <source>
        <strain evidence="8 9">CCFEE 5935</strain>
    </source>
</reference>
<evidence type="ECO:0000256" key="2">
    <source>
        <dbReference type="ARBA" id="ARBA00022645"/>
    </source>
</evidence>
<evidence type="ECO:0000313" key="8">
    <source>
        <dbReference type="EMBL" id="KAK5164759.1"/>
    </source>
</evidence>
<dbReference type="EC" id="3.4.16.-" evidence="6"/>
<evidence type="ECO:0000256" key="7">
    <source>
        <dbReference type="SAM" id="MobiDB-lite"/>
    </source>
</evidence>
<feature type="compositionally biased region" description="Polar residues" evidence="7">
    <location>
        <begin position="153"/>
        <end position="171"/>
    </location>
</feature>
<gene>
    <name evidence="8" type="ORF">LTR77_009422</name>
</gene>
<feature type="chain" id="PRO_5043092021" description="Carboxypeptidase" evidence="6">
    <location>
        <begin position="21"/>
        <end position="563"/>
    </location>
</feature>
<evidence type="ECO:0000256" key="6">
    <source>
        <dbReference type="RuleBase" id="RU361156"/>
    </source>
</evidence>
<dbReference type="InterPro" id="IPR029058">
    <property type="entry name" value="AB_hydrolase_fold"/>
</dbReference>
<evidence type="ECO:0000256" key="4">
    <source>
        <dbReference type="ARBA" id="ARBA00022801"/>
    </source>
</evidence>
<comment type="caution">
    <text evidence="8">The sequence shown here is derived from an EMBL/GenBank/DDBJ whole genome shotgun (WGS) entry which is preliminary data.</text>
</comment>
<evidence type="ECO:0000256" key="3">
    <source>
        <dbReference type="ARBA" id="ARBA00022670"/>
    </source>
</evidence>
<evidence type="ECO:0000256" key="1">
    <source>
        <dbReference type="ARBA" id="ARBA00009431"/>
    </source>
</evidence>
<dbReference type="RefSeq" id="XP_064654955.1">
    <property type="nucleotide sequence ID" value="XM_064806650.1"/>
</dbReference>
<proteinExistence type="inferred from homology"/>
<dbReference type="GO" id="GO:0006508">
    <property type="term" value="P:proteolysis"/>
    <property type="evidence" value="ECO:0007669"/>
    <property type="project" value="UniProtKB-KW"/>
</dbReference>
<dbReference type="InterPro" id="IPR018202">
    <property type="entry name" value="Ser_caboxypep_ser_AS"/>
</dbReference>
<dbReference type="EMBL" id="JAVRRT010000018">
    <property type="protein sequence ID" value="KAK5164759.1"/>
    <property type="molecule type" value="Genomic_DNA"/>
</dbReference>
<keyword evidence="3 6" id="KW-0645">Protease</keyword>
<dbReference type="PANTHER" id="PTHR11802:SF131">
    <property type="entry name" value="CARBOXYPEPTIDASE"/>
    <property type="match status" value="1"/>
</dbReference>
<dbReference type="GO" id="GO:0004185">
    <property type="term" value="F:serine-type carboxypeptidase activity"/>
    <property type="evidence" value="ECO:0007669"/>
    <property type="project" value="UniProtKB-UniRule"/>
</dbReference>
<sequence>MFTFSKLATAAALLSPSVWATPTKRQLPAEPQGVKTITSPNGVEIRYKEPGKAGVLLVRLVLPLERGQPADIIHRYFEARENPETAPITLWLNGGPGSDSLIGLFQELGPCSITEDLKSQLNPYAWNNVSNMLFLSQPVDVGFSYGRKKEGYQNPNSGRVLDQPNNATTLPNEGRFSYVDPDRFDSTDISAVGTWEILQAFLTNLPKLDNTAKNRTFNLWTESYGGHYGPAFYDYFYQQNELIGSGEQSGVHLNMDTLGIINGIIDSLIQTPYYPEFARFNTYGIKAINETIYDFMKTAYYIPGGCHDYILYCVYSDKRTVAGQRTCQFATNICRGFVEEPYYYYGGRGVYDIRHPYDDPTPPDYFEDYLNQAEIQNALGVDLNYTQAYSPFVGRGFARTGDFVYRRFMHDLERILNNGVRVALIYGDADYICNWFGGEAVSMQLEYEHAKEFRQAGYEPFMVDGTQYGEVKEYGKFSFMRIYEAGHEVPYYQPKASLEAFRRVLGNLALADGSEAVTPTYQTNGTAETTHTESFVPLPSSASSMSMFASSGVPSPVSSAAFL</sequence>
<dbReference type="PRINTS" id="PR00724">
    <property type="entry name" value="CRBOXYPTASEC"/>
</dbReference>
<keyword evidence="6" id="KW-0732">Signal</keyword>
<feature type="signal peptide" evidence="6">
    <location>
        <begin position="1"/>
        <end position="20"/>
    </location>
</feature>
<dbReference type="InterPro" id="IPR001563">
    <property type="entry name" value="Peptidase_S10"/>
</dbReference>
<dbReference type="Gene3D" id="3.40.50.1820">
    <property type="entry name" value="alpha/beta hydrolase"/>
    <property type="match status" value="1"/>
</dbReference>
<dbReference type="GO" id="GO:0000324">
    <property type="term" value="C:fungal-type vacuole"/>
    <property type="evidence" value="ECO:0007669"/>
    <property type="project" value="TreeGrafter"/>
</dbReference>
<name>A0AAV9P0Z0_9PEZI</name>
<dbReference type="PANTHER" id="PTHR11802">
    <property type="entry name" value="SERINE PROTEASE FAMILY S10 SERINE CARBOXYPEPTIDASE"/>
    <property type="match status" value="1"/>
</dbReference>
<evidence type="ECO:0000256" key="5">
    <source>
        <dbReference type="ARBA" id="ARBA00023180"/>
    </source>
</evidence>
<dbReference type="Proteomes" id="UP001337655">
    <property type="component" value="Unassembled WGS sequence"/>
</dbReference>
<evidence type="ECO:0000313" key="9">
    <source>
        <dbReference type="Proteomes" id="UP001337655"/>
    </source>
</evidence>
<keyword evidence="5" id="KW-0325">Glycoprotein</keyword>
<keyword evidence="9" id="KW-1185">Reference proteome</keyword>
<accession>A0AAV9P0Z0</accession>
<dbReference type="Pfam" id="PF00450">
    <property type="entry name" value="Peptidase_S10"/>
    <property type="match status" value="1"/>
</dbReference>
<organism evidence="8 9">
    <name type="scientific">Saxophila tyrrhenica</name>
    <dbReference type="NCBI Taxonomy" id="1690608"/>
    <lineage>
        <taxon>Eukaryota</taxon>
        <taxon>Fungi</taxon>
        <taxon>Dikarya</taxon>
        <taxon>Ascomycota</taxon>
        <taxon>Pezizomycotina</taxon>
        <taxon>Dothideomycetes</taxon>
        <taxon>Dothideomycetidae</taxon>
        <taxon>Mycosphaerellales</taxon>
        <taxon>Extremaceae</taxon>
        <taxon>Saxophila</taxon>
    </lineage>
</organism>
<keyword evidence="2 6" id="KW-0121">Carboxypeptidase</keyword>